<keyword evidence="2" id="KW-1185">Reference proteome</keyword>
<reference evidence="2" key="2">
    <citation type="submission" date="2015-01" db="EMBL/GenBank/DDBJ databases">
        <title>Evolutionary Origins and Diversification of the Mycorrhizal Mutualists.</title>
        <authorList>
            <consortium name="DOE Joint Genome Institute"/>
            <consortium name="Mycorrhizal Genomics Consortium"/>
            <person name="Kohler A."/>
            <person name="Kuo A."/>
            <person name="Nagy L.G."/>
            <person name="Floudas D."/>
            <person name="Copeland A."/>
            <person name="Barry K.W."/>
            <person name="Cichocki N."/>
            <person name="Veneault-Fourrey C."/>
            <person name="LaButti K."/>
            <person name="Lindquist E.A."/>
            <person name="Lipzen A."/>
            <person name="Lundell T."/>
            <person name="Morin E."/>
            <person name="Murat C."/>
            <person name="Riley R."/>
            <person name="Ohm R."/>
            <person name="Sun H."/>
            <person name="Tunlid A."/>
            <person name="Henrissat B."/>
            <person name="Grigoriev I.V."/>
            <person name="Hibbett D.S."/>
            <person name="Martin F."/>
        </authorList>
    </citation>
    <scope>NUCLEOTIDE SEQUENCE [LARGE SCALE GENOMIC DNA]</scope>
    <source>
        <strain evidence="2">h7</strain>
    </source>
</reference>
<dbReference type="EMBL" id="KN831820">
    <property type="protein sequence ID" value="KIM35479.1"/>
    <property type="molecule type" value="Genomic_DNA"/>
</dbReference>
<dbReference type="AlphaFoldDB" id="A0A0C3BTR1"/>
<evidence type="ECO:0000313" key="1">
    <source>
        <dbReference type="EMBL" id="KIM35479.1"/>
    </source>
</evidence>
<reference evidence="1 2" key="1">
    <citation type="submission" date="2014-04" db="EMBL/GenBank/DDBJ databases">
        <authorList>
            <consortium name="DOE Joint Genome Institute"/>
            <person name="Kuo A."/>
            <person name="Gay G."/>
            <person name="Dore J."/>
            <person name="Kohler A."/>
            <person name="Nagy L.G."/>
            <person name="Floudas D."/>
            <person name="Copeland A."/>
            <person name="Barry K.W."/>
            <person name="Cichocki N."/>
            <person name="Veneault-Fourrey C."/>
            <person name="LaButti K."/>
            <person name="Lindquist E.A."/>
            <person name="Lipzen A."/>
            <person name="Lundell T."/>
            <person name="Morin E."/>
            <person name="Murat C."/>
            <person name="Sun H."/>
            <person name="Tunlid A."/>
            <person name="Henrissat B."/>
            <person name="Grigoriev I.V."/>
            <person name="Hibbett D.S."/>
            <person name="Martin F."/>
            <person name="Nordberg H.P."/>
            <person name="Cantor M.N."/>
            <person name="Hua S.X."/>
        </authorList>
    </citation>
    <scope>NUCLEOTIDE SEQUENCE [LARGE SCALE GENOMIC DNA]</scope>
    <source>
        <strain evidence="2">h7</strain>
    </source>
</reference>
<organism evidence="1 2">
    <name type="scientific">Hebeloma cylindrosporum</name>
    <dbReference type="NCBI Taxonomy" id="76867"/>
    <lineage>
        <taxon>Eukaryota</taxon>
        <taxon>Fungi</taxon>
        <taxon>Dikarya</taxon>
        <taxon>Basidiomycota</taxon>
        <taxon>Agaricomycotina</taxon>
        <taxon>Agaricomycetes</taxon>
        <taxon>Agaricomycetidae</taxon>
        <taxon>Agaricales</taxon>
        <taxon>Agaricineae</taxon>
        <taxon>Hymenogastraceae</taxon>
        <taxon>Hebeloma</taxon>
    </lineage>
</organism>
<evidence type="ECO:0000313" key="2">
    <source>
        <dbReference type="Proteomes" id="UP000053424"/>
    </source>
</evidence>
<dbReference type="Proteomes" id="UP000053424">
    <property type="component" value="Unassembled WGS sequence"/>
</dbReference>
<dbReference type="HOGENOM" id="CLU_2386417_0_0_1"/>
<sequence>MPPLSFVPQAIVLPFRYIPCSMMSSDVVQFVCSSAANNSICLPCAILPCPSFAYKFASASPSPSHLCTVPQDGLAVLTRGFPMDSYCPISVYCA</sequence>
<accession>A0A0C3BTR1</accession>
<protein>
    <submittedName>
        <fullName evidence="1">Uncharacterized protein</fullName>
    </submittedName>
</protein>
<gene>
    <name evidence="1" type="ORF">M413DRAFT_348869</name>
</gene>
<proteinExistence type="predicted"/>
<name>A0A0C3BTR1_HEBCY</name>